<feature type="region of interest" description="Disordered" evidence="7">
    <location>
        <begin position="1674"/>
        <end position="1712"/>
    </location>
</feature>
<feature type="compositionally biased region" description="Basic and acidic residues" evidence="7">
    <location>
        <begin position="174"/>
        <end position="183"/>
    </location>
</feature>
<feature type="region of interest" description="Disordered" evidence="7">
    <location>
        <begin position="884"/>
        <end position="957"/>
    </location>
</feature>
<reference evidence="10" key="1">
    <citation type="journal article" date="2015" name="PLoS ONE">
        <title>Comprehensive Evaluation of Toxoplasma gondii VEG and Neospora caninum LIV Genomes with Tachyzoite Stage Transcriptome and Proteome Defines Novel Transcript Features.</title>
        <authorList>
            <person name="Ramaprasad A."/>
            <person name="Mourier T."/>
            <person name="Naeem R."/>
            <person name="Malas T.B."/>
            <person name="Moussa E."/>
            <person name="Panigrahi A."/>
            <person name="Vermont S.J."/>
            <person name="Otto T.D."/>
            <person name="Wastling J."/>
            <person name="Pain A."/>
        </authorList>
    </citation>
    <scope>NUCLEOTIDE SEQUENCE</scope>
    <source>
        <strain evidence="10">Liverpool</strain>
    </source>
</reference>
<feature type="compositionally biased region" description="Basic and acidic residues" evidence="7">
    <location>
        <begin position="1787"/>
        <end position="1821"/>
    </location>
</feature>
<evidence type="ECO:0000256" key="8">
    <source>
        <dbReference type="SAM" id="Phobius"/>
    </source>
</evidence>
<evidence type="ECO:0000259" key="9">
    <source>
        <dbReference type="PROSITE" id="PS50868"/>
    </source>
</evidence>
<comment type="similarity">
    <text evidence="2">Belongs to the TMEM8 family.</text>
</comment>
<feature type="region of interest" description="Disordered" evidence="7">
    <location>
        <begin position="2306"/>
        <end position="2382"/>
    </location>
</feature>
<feature type="compositionally biased region" description="Polar residues" evidence="7">
    <location>
        <begin position="652"/>
        <end position="670"/>
    </location>
</feature>
<keyword evidence="5 8" id="KW-1133">Transmembrane helix</keyword>
<feature type="compositionally biased region" description="Low complexity" evidence="7">
    <location>
        <begin position="757"/>
        <end position="767"/>
    </location>
</feature>
<feature type="domain" description="Post-SET" evidence="9">
    <location>
        <begin position="3"/>
        <end position="19"/>
    </location>
</feature>
<feature type="compositionally biased region" description="Low complexity" evidence="7">
    <location>
        <begin position="2831"/>
        <end position="2852"/>
    </location>
</feature>
<feature type="region of interest" description="Disordered" evidence="7">
    <location>
        <begin position="1279"/>
        <end position="1335"/>
    </location>
</feature>
<sequence length="2903" mass="309241">MMTRFRCYCGAAYCLFYLARLSSGGARSFCHFGLFGILLCQLVSVSVVAGGETWSPSASGSGLVDSREPFPSFSPLSPVPLSSPVSFPPETAILGDATSIGREGWELFRADRGSSPTRSSPDFSSRTSSLSAPSDSAYVSAQSASLPTEHARHPAGAAAPLPTAAAPPVAAHAASHEAGDRRVSPPSASAKSGDPLRGSSQRHVPASVQSRWRPIQQFPPPRDGQHTYGAFFAPPPRAGSDPLLPLDEPEKTTKTEASSDFVEILVRSVDMTHGSALVGTTRVQLPLNRLRPGRSLENKASPAEEKGGEERDEEEERDSQTGEGGVSDSTAAGHSKSQFPDDGAEPREGIEEETGEEVVAAEYARLKIDISHFSLPREAVFFFRWGKPPTFVNYDLRLEVKSPGMYFLPLVRAVDGISSLQHSVECASPSSLSSSQSCSSPSSSSSSASSSSSLQSTGRGIDPSLSSLPGLRSCTCSHRPFSSSPFASPSAGSAFSSSASGSASAPVFSSFLPFGRLYYLILSCTVDEFAAYRQKLAPRSRDATLAGTVSLSFHGEKFLRILPFLTQDERVNMDFTSDPGNNRNVHFFHLPAAVPSRASSLPLSPDAAAAEEGADLFLAGLPGPLPAELGAAPRRRNDPKNGGDASEKAGQASETLETSQISVGMPQSDNEVARRRAVPEKLDWEGPRGPEAFLSWSGDLKAAEERIPDKGIEAKNKHVEDAFTRFFFFAPKTLLEDQLTEEVEGEGSLEEVHDQNSRSASSPSSSSLLRQRKRPHAFRSRLFRPLVVPSSTRLKAAPSFSFEWHQVVSLLPKALASLSSLPARPPGLSSPLASHAVFSPVACVRVQFSGPPSSLPQRENGATTDAATALDTCAFFDAAVHGGSVPASPGEPGDLVRSEPMHAHAAKAEGLGARRGAGERAFDAGGGDDEGSTAQGGARRGAEPSGPPEWLQANAGGGREDFVSVPAALARFFNLRSIDMPTQRSTAAQAGKGKFWGEKGSSPALQRQTREWTFSVPRENLPVAMRKAAYVASLSWRLVPLLLAQSAASSAASVGGAGPGRDEKAKETESAESGSGEETDNASRETGSAWQEGLQRRELRGDAGGGPEGDRAAKHLAVVQAEADQGKERTEIKAREKDTPDREEAAGSVEETQGEMTEIFGPSLFLLSQRVTLDLPARGPWAFSFYLNTTMPIDSALRWLACESATQCDSLGENPSFPAFPPSASSPPSSASSASDRGFAGARQPATFPAFRVQGEPSSETFSKVPFFIRRHSCRAALHAPQRREAEAREGGGRERASSVPVRLGSSVSGETGEAGEVEGDRENTAVQTEESPSSGLPFPALFRFPPFFSLISPFLSFLSRVSSRYSLDAASEEALSFQGQDKRSRQPADALSPGSHLSHLPPSRPVCTSCGGRSSLLSLPLLSPNPSSSFLSFLLLSSLASNPASRSPPSTASCGMWCTTPILSFSRPSLPIFQPNLLQSVSLSLGPESEETPVLAALSFAPSEVSGGVAALLILDAGDIWRSPKFVCEEADWEQENQHSAAEPGDARSAAARGSPESNEAWNKKGRTETQAGRRGGGEEARRAAKRDGESGEAEGGAWRESMRNVGDQTVHFGRSDDDEGQPAAGGEAARTKTEEMQETQRGVDDTSLRRRVLSSEHWAKGDWQRRVSFASPNPEEAFERETPAPVSGLVNGDLEPKKAGAERAGSRRLLSSGSDVVVSFTVEFLLRREAAPFRGPSLARTDGTEAAGGTERARRSFDVQSGSATGTVIAHSWLLPFTCRNAGPDGERRVGAEPRLETERGQVHGRDGRGHGAREEPRRGSSGASPGATGSPEGEGEAGGAQGGVDLPGVETANSARTLDTRSERSAAARSAGSRASTSSVVSMSLSLESAIGSSSFASPSSVAESSPGFPSRRFSVAKKVGASEAFLYEATVPPSWNFLPGRHLASWRLVQRAVVVSPRGARRLQASSSFLPPDDGAAGDRSRGEINGGAVGAAKVGERRDKLQLREDRNALSDHAFLPRQKAQSTRLGGEQPGVRLTMQILADEPCEQTCHRGHCWPLGFVDGFRLSYCRCTLGVGGAACDVELLPRWYVSFLTGLLVLSNSAFLFVLHSSMRELADAASLSAPKSASDRRPAARALQAGAGGQGETLSTAMWRAPAALRAAVRVCVFGAAMAASSMYHLCFDGDRCFVVSPLLWQKLDFLFSFLAILLVVVALFRLPPCLEFLLLGISFAVIFRAFSTPHASAMVSHLFVCLGLLLLLRTVGTFPRLWMQRRRQRGRMLPGAWECRQRLLTAIARAIEDARENRRRRTEGPEAAIGSAEAWGRERGSGPQRCGHWKTQGVNEMNSASTRREKKGGHRELEQADAARREEADENGEGDASLHTREFSFLRGCLQFCRDFAAVLGTQVAAGVADPVSLLVGIFFALVGACAFVFFETNGNYAFVHSLWHVSIELSPFFCLRGLAASRADPVLAEVKAPREKRQKGTGGEAASKDRQNGTHELRGENEGGERALGAENETERRQAPVEPPGETRPEETFTRQGEAQQAGRPQCRFVLLRRLQAAASHAFGSEREDARNAIAETSDVCWEAILSKALAESAETELPLETGAGDEDGSEGEETTASWRRMVTVEGEGTGDEEARRFAASKGANDLRTVGNVDSVETERDHLVGESILVSTNVGRRTRCLEARGTPPAGPSPSSNRPAVKGCRGDRVDADSLGNEPAGRAPWPSAEFRSDLVAPLAFLLSRQQEAHRQCVAAGKNGQLAAQGSGWPQRALASRGMTPAVAPADHAEDRLCYRRPVSEATARSTSPSSSASSAPLSACPPPSSRSLPSSAPSFSSSSPSCSLSSSATPRIVFGRECLWCAMAGRLSAFDVAKIQGEIVRLRVKKVVRQLVGKVCF</sequence>
<dbReference type="InterPro" id="IPR003616">
    <property type="entry name" value="Post-SET_dom"/>
</dbReference>
<feature type="compositionally biased region" description="Basic and acidic residues" evidence="7">
    <location>
        <begin position="1060"/>
        <end position="1069"/>
    </location>
</feature>
<feature type="transmembrane region" description="Helical" evidence="8">
    <location>
        <begin position="2204"/>
        <end position="2221"/>
    </location>
</feature>
<evidence type="ECO:0000256" key="2">
    <source>
        <dbReference type="ARBA" id="ARBA00005542"/>
    </source>
</evidence>
<feature type="region of interest" description="Disordered" evidence="7">
    <location>
        <begin position="1781"/>
        <end position="1882"/>
    </location>
</feature>
<feature type="region of interest" description="Disordered" evidence="7">
    <location>
        <begin position="1213"/>
        <end position="1241"/>
    </location>
</feature>
<dbReference type="InterPro" id="IPR021910">
    <property type="entry name" value="NGX6/PGAP6/MYMK"/>
</dbReference>
<feature type="region of interest" description="Disordered" evidence="7">
    <location>
        <begin position="985"/>
        <end position="1008"/>
    </location>
</feature>
<dbReference type="Pfam" id="PF12036">
    <property type="entry name" value="DUF3522"/>
    <property type="match status" value="1"/>
</dbReference>
<gene>
    <name evidence="10" type="ORF">BN1204_011440</name>
</gene>
<feature type="region of interest" description="Disordered" evidence="7">
    <location>
        <begin position="2691"/>
        <end position="2732"/>
    </location>
</feature>
<evidence type="ECO:0000256" key="1">
    <source>
        <dbReference type="ARBA" id="ARBA00004651"/>
    </source>
</evidence>
<feature type="compositionally biased region" description="Basic and acidic residues" evidence="7">
    <location>
        <begin position="1577"/>
        <end position="1591"/>
    </location>
</feature>
<feature type="compositionally biased region" description="Basic and acidic residues" evidence="7">
    <location>
        <begin position="2361"/>
        <end position="2374"/>
    </location>
</feature>
<dbReference type="EMBL" id="LN714478">
    <property type="protein sequence ID" value="CEL65290.1"/>
    <property type="molecule type" value="Genomic_DNA"/>
</dbReference>
<feature type="compositionally biased region" description="Basic and acidic residues" evidence="7">
    <location>
        <begin position="2521"/>
        <end position="2541"/>
    </location>
</feature>
<feature type="compositionally biased region" description="Polar residues" evidence="7">
    <location>
        <begin position="1325"/>
        <end position="1335"/>
    </location>
</feature>
<feature type="region of interest" description="Disordered" evidence="7">
    <location>
        <begin position="1120"/>
        <end position="1154"/>
    </location>
</feature>
<evidence type="ECO:0000256" key="6">
    <source>
        <dbReference type="ARBA" id="ARBA00023136"/>
    </source>
</evidence>
<keyword evidence="4 8" id="KW-0812">Transmembrane</keyword>
<feature type="compositionally biased region" description="Basic and acidic residues" evidence="7">
    <location>
        <begin position="1124"/>
        <end position="1145"/>
    </location>
</feature>
<feature type="region of interest" description="Disordered" evidence="7">
    <location>
        <begin position="1051"/>
        <end position="1090"/>
    </location>
</feature>
<feature type="region of interest" description="Disordered" evidence="7">
    <location>
        <begin position="1533"/>
        <end position="1649"/>
    </location>
</feature>
<feature type="compositionally biased region" description="Basic and acidic residues" evidence="7">
    <location>
        <begin position="1696"/>
        <end position="1707"/>
    </location>
</feature>
<comment type="subcellular location">
    <subcellularLocation>
        <location evidence="1">Cell membrane</location>
        <topology evidence="1">Multi-pass membrane protein</topology>
    </subcellularLocation>
</comment>
<feature type="compositionally biased region" description="Low complexity" evidence="7">
    <location>
        <begin position="1822"/>
        <end position="1834"/>
    </location>
</feature>
<evidence type="ECO:0000256" key="7">
    <source>
        <dbReference type="SAM" id="MobiDB-lite"/>
    </source>
</evidence>
<dbReference type="PROSITE" id="PS50868">
    <property type="entry name" value="POST_SET"/>
    <property type="match status" value="1"/>
</dbReference>
<feature type="transmembrane region" description="Helical" evidence="8">
    <location>
        <begin position="2165"/>
        <end position="2184"/>
    </location>
</feature>
<keyword evidence="6 8" id="KW-0472">Membrane</keyword>
<feature type="compositionally biased region" description="Low complexity" evidence="7">
    <location>
        <begin position="114"/>
        <end position="131"/>
    </location>
</feature>
<dbReference type="PANTHER" id="PTHR14319:SF3">
    <property type="entry name" value="TRANSMEMBRANE PROTEIN-LIKE PROTEIN"/>
    <property type="match status" value="1"/>
</dbReference>
<evidence type="ECO:0000256" key="4">
    <source>
        <dbReference type="ARBA" id="ARBA00022692"/>
    </source>
</evidence>
<feature type="transmembrane region" description="Helical" evidence="8">
    <location>
        <begin position="2419"/>
        <end position="2438"/>
    </location>
</feature>
<feature type="region of interest" description="Disordered" evidence="7">
    <location>
        <begin position="109"/>
        <end position="257"/>
    </location>
</feature>
<feature type="compositionally biased region" description="Low complexity" evidence="7">
    <location>
        <begin position="1226"/>
        <end position="1235"/>
    </location>
</feature>
<feature type="compositionally biased region" description="Low complexity" evidence="7">
    <location>
        <begin position="1392"/>
        <end position="1402"/>
    </location>
</feature>
<feature type="compositionally biased region" description="Low complexity" evidence="7">
    <location>
        <begin position="154"/>
        <end position="173"/>
    </location>
</feature>
<feature type="compositionally biased region" description="Basic and acidic residues" evidence="7">
    <location>
        <begin position="635"/>
        <end position="647"/>
    </location>
</feature>
<feature type="compositionally biased region" description="Low complexity" evidence="7">
    <location>
        <begin position="429"/>
        <end position="456"/>
    </location>
</feature>
<evidence type="ECO:0000256" key="5">
    <source>
        <dbReference type="ARBA" id="ARBA00022989"/>
    </source>
</evidence>
<keyword evidence="3" id="KW-1003">Cell membrane</keyword>
<feature type="compositionally biased region" description="Basic and acidic residues" evidence="7">
    <location>
        <begin position="294"/>
        <end position="309"/>
    </location>
</feature>
<evidence type="ECO:0000313" key="10">
    <source>
        <dbReference type="EMBL" id="CEL65290.1"/>
    </source>
</evidence>
<feature type="region of interest" description="Disordered" evidence="7">
    <location>
        <begin position="1377"/>
        <end position="1404"/>
    </location>
</feature>
<feature type="transmembrane region" description="Helical" evidence="8">
    <location>
        <begin position="2252"/>
        <end position="2273"/>
    </location>
</feature>
<evidence type="ECO:0000256" key="3">
    <source>
        <dbReference type="ARBA" id="ARBA00022475"/>
    </source>
</evidence>
<feature type="region of interest" description="Disordered" evidence="7">
    <location>
        <begin position="429"/>
        <end position="460"/>
    </location>
</feature>
<feature type="compositionally biased region" description="Acidic residues" evidence="7">
    <location>
        <begin position="2612"/>
        <end position="2622"/>
    </location>
</feature>
<dbReference type="PANTHER" id="PTHR14319">
    <property type="entry name" value="FIVE-SPAN TRANSMEMBRANE PROTEIN M83"/>
    <property type="match status" value="1"/>
</dbReference>
<feature type="compositionally biased region" description="Polar residues" evidence="7">
    <location>
        <begin position="132"/>
        <end position="146"/>
    </location>
</feature>
<feature type="region of interest" description="Disordered" evidence="7">
    <location>
        <begin position="1969"/>
        <end position="1991"/>
    </location>
</feature>
<feature type="compositionally biased region" description="Low complexity" evidence="7">
    <location>
        <begin position="1870"/>
        <end position="1882"/>
    </location>
</feature>
<feature type="compositionally biased region" description="Low complexity" evidence="7">
    <location>
        <begin position="2807"/>
        <end position="2824"/>
    </location>
</feature>
<feature type="compositionally biased region" description="Basic and acidic residues" evidence="7">
    <location>
        <begin position="2494"/>
        <end position="2513"/>
    </location>
</feature>
<organism evidence="10">
    <name type="scientific">Neospora caninum (strain Liverpool)</name>
    <dbReference type="NCBI Taxonomy" id="572307"/>
    <lineage>
        <taxon>Eukaryota</taxon>
        <taxon>Sar</taxon>
        <taxon>Alveolata</taxon>
        <taxon>Apicomplexa</taxon>
        <taxon>Conoidasida</taxon>
        <taxon>Coccidia</taxon>
        <taxon>Eucoccidiorida</taxon>
        <taxon>Eimeriorina</taxon>
        <taxon>Sarcocystidae</taxon>
        <taxon>Neospora</taxon>
    </lineage>
</organism>
<feature type="region of interest" description="Disordered" evidence="7">
    <location>
        <begin position="1737"/>
        <end position="1763"/>
    </location>
</feature>
<accession>A0A0F7U9I2</accession>
<feature type="region of interest" description="Disordered" evidence="7">
    <location>
        <begin position="740"/>
        <end position="772"/>
    </location>
</feature>
<feature type="compositionally biased region" description="Acidic residues" evidence="7">
    <location>
        <begin position="740"/>
        <end position="749"/>
    </location>
</feature>
<proteinExistence type="inferred from homology"/>
<feature type="region of interest" description="Disordered" evidence="7">
    <location>
        <begin position="289"/>
        <end position="356"/>
    </location>
</feature>
<feature type="region of interest" description="Disordered" evidence="7">
    <location>
        <begin position="2805"/>
        <end position="2852"/>
    </location>
</feature>
<protein>
    <recommendedName>
        <fullName evidence="9">Post-SET domain-containing protein</fullName>
    </recommendedName>
</protein>
<feature type="region of interest" description="Disordered" evidence="7">
    <location>
        <begin position="627"/>
        <end position="675"/>
    </location>
</feature>
<dbReference type="GO" id="GO:0005886">
    <property type="term" value="C:plasma membrane"/>
    <property type="evidence" value="ECO:0007669"/>
    <property type="project" value="UniProtKB-SubCell"/>
</dbReference>
<feature type="compositionally biased region" description="Polar residues" evidence="7">
    <location>
        <begin position="2343"/>
        <end position="2352"/>
    </location>
</feature>
<feature type="compositionally biased region" description="Basic and acidic residues" evidence="7">
    <location>
        <begin position="1282"/>
        <end position="1297"/>
    </location>
</feature>
<name>A0A0F7U9I2_NEOCL</name>
<feature type="compositionally biased region" description="Polar residues" evidence="7">
    <location>
        <begin position="327"/>
        <end position="338"/>
    </location>
</feature>
<feature type="region of interest" description="Disordered" evidence="7">
    <location>
        <begin position="2604"/>
        <end position="2625"/>
    </location>
</feature>
<feature type="compositionally biased region" description="Polar residues" evidence="7">
    <location>
        <begin position="198"/>
        <end position="210"/>
    </location>
</feature>
<feature type="transmembrane region" description="Helical" evidence="8">
    <location>
        <begin position="2092"/>
        <end position="2112"/>
    </location>
</feature>
<feature type="region of interest" description="Disordered" evidence="7">
    <location>
        <begin position="2478"/>
        <end position="2552"/>
    </location>
</feature>
<feature type="transmembrane region" description="Helical" evidence="8">
    <location>
        <begin position="2228"/>
        <end position="2246"/>
    </location>
</feature>